<dbReference type="EMBL" id="OC858969">
    <property type="protein sequence ID" value="CAD7627061.1"/>
    <property type="molecule type" value="Genomic_DNA"/>
</dbReference>
<keyword evidence="5" id="KW-0479">Metal-binding</keyword>
<dbReference type="PANTHER" id="PTHR23292">
    <property type="entry name" value="LIPOPOLYSACCHARIDE-INDUCED TUMOR NECROSIS FACTOR-ALPHA FACTOR"/>
    <property type="match status" value="1"/>
</dbReference>
<dbReference type="SMART" id="SM00714">
    <property type="entry name" value="LITAF"/>
    <property type="match status" value="1"/>
</dbReference>
<dbReference type="OrthoDB" id="4713066at2759"/>
<feature type="domain" description="LITAF" evidence="9">
    <location>
        <begin position="8"/>
        <end position="91"/>
    </location>
</feature>
<evidence type="ECO:0000256" key="3">
    <source>
        <dbReference type="ARBA" id="ARBA00004630"/>
    </source>
</evidence>
<dbReference type="GO" id="GO:0005765">
    <property type="term" value="C:lysosomal membrane"/>
    <property type="evidence" value="ECO:0007669"/>
    <property type="project" value="UniProtKB-SubCell"/>
</dbReference>
<evidence type="ECO:0000256" key="2">
    <source>
        <dbReference type="ARBA" id="ARBA00004481"/>
    </source>
</evidence>
<keyword evidence="11" id="KW-1185">Reference proteome</keyword>
<name>A0A7R9KQ64_9ACAR</name>
<proteinExistence type="inferred from homology"/>
<dbReference type="AlphaFoldDB" id="A0A7R9KQ64"/>
<dbReference type="PROSITE" id="PS51837">
    <property type="entry name" value="LITAF"/>
    <property type="match status" value="1"/>
</dbReference>
<keyword evidence="7 8" id="KW-0472">Membrane</keyword>
<keyword evidence="8" id="KW-0812">Transmembrane</keyword>
<keyword evidence="8" id="KW-1133">Transmembrane helix</keyword>
<dbReference type="InterPro" id="IPR037519">
    <property type="entry name" value="LITAF_fam"/>
</dbReference>
<evidence type="ECO:0000256" key="6">
    <source>
        <dbReference type="ARBA" id="ARBA00022833"/>
    </source>
</evidence>
<dbReference type="PANTHER" id="PTHR23292:SF6">
    <property type="entry name" value="FI16602P1-RELATED"/>
    <property type="match status" value="1"/>
</dbReference>
<gene>
    <name evidence="10" type="ORF">OSB1V03_LOCUS7491</name>
</gene>
<dbReference type="EMBL" id="CAJPIZ010004394">
    <property type="protein sequence ID" value="CAG2107491.1"/>
    <property type="molecule type" value="Genomic_DNA"/>
</dbReference>
<dbReference type="Proteomes" id="UP000759131">
    <property type="component" value="Unassembled WGS sequence"/>
</dbReference>
<feature type="transmembrane region" description="Helical" evidence="8">
    <location>
        <begin position="45"/>
        <end position="70"/>
    </location>
</feature>
<dbReference type="Pfam" id="PF10601">
    <property type="entry name" value="zf-LITAF-like"/>
    <property type="match status" value="1"/>
</dbReference>
<evidence type="ECO:0000256" key="1">
    <source>
        <dbReference type="ARBA" id="ARBA00004414"/>
    </source>
</evidence>
<evidence type="ECO:0000256" key="7">
    <source>
        <dbReference type="ARBA" id="ARBA00023136"/>
    </source>
</evidence>
<evidence type="ECO:0000256" key="5">
    <source>
        <dbReference type="ARBA" id="ARBA00022723"/>
    </source>
</evidence>
<evidence type="ECO:0000259" key="9">
    <source>
        <dbReference type="PROSITE" id="PS51837"/>
    </source>
</evidence>
<dbReference type="GO" id="GO:0008270">
    <property type="term" value="F:zinc ion binding"/>
    <property type="evidence" value="ECO:0007669"/>
    <property type="project" value="TreeGrafter"/>
</dbReference>
<evidence type="ECO:0000313" key="11">
    <source>
        <dbReference type="Proteomes" id="UP000759131"/>
    </source>
</evidence>
<sequence>MAQTEANPQSGTTVMAIETSPYPMNMMCTHCGTQVVTHTVPTPGVLVWSLSVPLCYFWFCCCCLIPWFVYECHDIEHRCPQCRTHLATYRRCCR</sequence>
<keyword evidence="6" id="KW-0862">Zinc</keyword>
<organism evidence="10">
    <name type="scientific">Medioppia subpectinata</name>
    <dbReference type="NCBI Taxonomy" id="1979941"/>
    <lineage>
        <taxon>Eukaryota</taxon>
        <taxon>Metazoa</taxon>
        <taxon>Ecdysozoa</taxon>
        <taxon>Arthropoda</taxon>
        <taxon>Chelicerata</taxon>
        <taxon>Arachnida</taxon>
        <taxon>Acari</taxon>
        <taxon>Acariformes</taxon>
        <taxon>Sarcoptiformes</taxon>
        <taxon>Oribatida</taxon>
        <taxon>Brachypylina</taxon>
        <taxon>Oppioidea</taxon>
        <taxon>Oppiidae</taxon>
        <taxon>Medioppia</taxon>
    </lineage>
</organism>
<comment type="similarity">
    <text evidence="4">Belongs to the CDIP1/LITAF family.</text>
</comment>
<comment type="subcellular location">
    <subcellularLocation>
        <location evidence="2">Endosome membrane</location>
        <topology evidence="2">Peripheral membrane protein</topology>
    </subcellularLocation>
    <subcellularLocation>
        <location evidence="1">Late endosome membrane</location>
    </subcellularLocation>
    <subcellularLocation>
        <location evidence="3">Lysosome membrane</location>
        <topology evidence="3">Peripheral membrane protein</topology>
        <orientation evidence="3">Cytoplasmic side</orientation>
    </subcellularLocation>
</comment>
<accession>A0A7R9KQ64</accession>
<reference evidence="10" key="1">
    <citation type="submission" date="2020-11" db="EMBL/GenBank/DDBJ databases">
        <authorList>
            <person name="Tran Van P."/>
        </authorList>
    </citation>
    <scope>NUCLEOTIDE SEQUENCE</scope>
</reference>
<dbReference type="InterPro" id="IPR006629">
    <property type="entry name" value="LITAF"/>
</dbReference>
<evidence type="ECO:0000256" key="8">
    <source>
        <dbReference type="SAM" id="Phobius"/>
    </source>
</evidence>
<evidence type="ECO:0000313" key="10">
    <source>
        <dbReference type="EMBL" id="CAD7627061.1"/>
    </source>
</evidence>
<dbReference type="GO" id="GO:0031902">
    <property type="term" value="C:late endosome membrane"/>
    <property type="evidence" value="ECO:0007669"/>
    <property type="project" value="UniProtKB-SubCell"/>
</dbReference>
<evidence type="ECO:0000256" key="4">
    <source>
        <dbReference type="ARBA" id="ARBA00005975"/>
    </source>
</evidence>
<protein>
    <recommendedName>
        <fullName evidence="9">LITAF domain-containing protein</fullName>
    </recommendedName>
</protein>